<dbReference type="EMBL" id="HBUF01272063">
    <property type="protein sequence ID" value="CAG6685490.1"/>
    <property type="molecule type" value="Transcribed_RNA"/>
</dbReference>
<dbReference type="EMBL" id="HBUF01137740">
    <property type="protein sequence ID" value="CAG6645663.1"/>
    <property type="molecule type" value="Transcribed_RNA"/>
</dbReference>
<dbReference type="EMBL" id="HBUF01272058">
    <property type="protein sequence ID" value="CAG6685462.1"/>
    <property type="molecule type" value="Transcribed_RNA"/>
</dbReference>
<dbReference type="EMBL" id="HBUF01272064">
    <property type="protein sequence ID" value="CAG6685498.1"/>
    <property type="molecule type" value="Transcribed_RNA"/>
</dbReference>
<dbReference type="InterPro" id="IPR005828">
    <property type="entry name" value="MFS_sugar_transport-like"/>
</dbReference>
<dbReference type="GO" id="GO:0022857">
    <property type="term" value="F:transmembrane transporter activity"/>
    <property type="evidence" value="ECO:0007669"/>
    <property type="project" value="InterPro"/>
</dbReference>
<dbReference type="EMBL" id="HBUF01137733">
    <property type="protein sequence ID" value="CAG6645646.1"/>
    <property type="molecule type" value="Transcribed_RNA"/>
</dbReference>
<dbReference type="InterPro" id="IPR036259">
    <property type="entry name" value="MFS_trans_sf"/>
</dbReference>
<dbReference type="PROSITE" id="PS51257">
    <property type="entry name" value="PROKAR_LIPOPROTEIN"/>
    <property type="match status" value="1"/>
</dbReference>
<dbReference type="GO" id="GO:0005886">
    <property type="term" value="C:plasma membrane"/>
    <property type="evidence" value="ECO:0007669"/>
    <property type="project" value="UniProtKB-SubCell"/>
</dbReference>
<evidence type="ECO:0000313" key="10">
    <source>
        <dbReference type="EMBL" id="CAG6645666.1"/>
    </source>
</evidence>
<evidence type="ECO:0000256" key="7">
    <source>
        <dbReference type="ARBA" id="ARBA00023136"/>
    </source>
</evidence>
<evidence type="ECO:0000256" key="5">
    <source>
        <dbReference type="ARBA" id="ARBA00022692"/>
    </source>
</evidence>
<keyword evidence="4" id="KW-0762">Sugar transport</keyword>
<feature type="transmembrane region" description="Helical" evidence="8">
    <location>
        <begin position="70"/>
        <end position="91"/>
    </location>
</feature>
<dbReference type="PANTHER" id="PTHR48021:SF46">
    <property type="entry name" value="MAJOR FACILITATOR SUPERFAMILY (MFS) PROFILE DOMAIN-CONTAINING PROTEIN"/>
    <property type="match status" value="1"/>
</dbReference>
<dbReference type="PRINTS" id="PR00171">
    <property type="entry name" value="SUGRTRNSPORT"/>
</dbReference>
<evidence type="ECO:0000259" key="9">
    <source>
        <dbReference type="PROSITE" id="PS50850"/>
    </source>
</evidence>
<protein>
    <submittedName>
        <fullName evidence="10">Facilitated trehalose transporter Tret1</fullName>
    </submittedName>
</protein>
<dbReference type="EMBL" id="HBUF01272060">
    <property type="protein sequence ID" value="CAG6685478.1"/>
    <property type="molecule type" value="Transcribed_RNA"/>
</dbReference>
<dbReference type="PANTHER" id="PTHR48021">
    <property type="match status" value="1"/>
</dbReference>
<dbReference type="EMBL" id="HBUF01272061">
    <property type="protein sequence ID" value="CAG6685480.1"/>
    <property type="molecule type" value="Transcribed_RNA"/>
</dbReference>
<comment type="subcellular location">
    <subcellularLocation>
        <location evidence="1">Cell membrane</location>
        <topology evidence="1">Multi-pass membrane protein</topology>
    </subcellularLocation>
</comment>
<feature type="transmembrane region" description="Helical" evidence="8">
    <location>
        <begin position="159"/>
        <end position="178"/>
    </location>
</feature>
<evidence type="ECO:0000256" key="8">
    <source>
        <dbReference type="SAM" id="Phobius"/>
    </source>
</evidence>
<evidence type="ECO:0000256" key="3">
    <source>
        <dbReference type="ARBA" id="ARBA00022475"/>
    </source>
</evidence>
<feature type="transmembrane region" description="Helical" evidence="8">
    <location>
        <begin position="236"/>
        <end position="260"/>
    </location>
</feature>
<feature type="domain" description="Major facilitator superfamily (MFS) profile" evidence="9">
    <location>
        <begin position="5"/>
        <end position="417"/>
    </location>
</feature>
<dbReference type="EMBL" id="HBUF01137739">
    <property type="protein sequence ID" value="CAG6645660.1"/>
    <property type="molecule type" value="Transcribed_RNA"/>
</dbReference>
<evidence type="ECO:0000256" key="2">
    <source>
        <dbReference type="ARBA" id="ARBA00022448"/>
    </source>
</evidence>
<dbReference type="EMBL" id="HBUF01272062">
    <property type="protein sequence ID" value="CAG6685488.1"/>
    <property type="molecule type" value="Transcribed_RNA"/>
</dbReference>
<dbReference type="PROSITE" id="PS00217">
    <property type="entry name" value="SUGAR_TRANSPORT_2"/>
    <property type="match status" value="1"/>
</dbReference>
<feature type="transmembrane region" description="Helical" evidence="8">
    <location>
        <begin position="329"/>
        <end position="353"/>
    </location>
</feature>
<dbReference type="EMBL" id="HBUF01137736">
    <property type="protein sequence ID" value="CAG6645653.1"/>
    <property type="molecule type" value="Transcribed_RNA"/>
</dbReference>
<feature type="transmembrane region" description="Helical" evidence="8">
    <location>
        <begin position="103"/>
        <end position="120"/>
    </location>
</feature>
<dbReference type="InterPro" id="IPR050549">
    <property type="entry name" value="MFS_Trehalose_Transporter"/>
</dbReference>
<keyword evidence="3" id="KW-1003">Cell membrane</keyword>
<dbReference type="InterPro" id="IPR003663">
    <property type="entry name" value="Sugar/inositol_transpt"/>
</dbReference>
<dbReference type="FunFam" id="1.20.1250.20:FF:000218">
    <property type="entry name" value="facilitated trehalose transporter Tret1"/>
    <property type="match status" value="1"/>
</dbReference>
<dbReference type="EMBL" id="HBUF01137737">
    <property type="protein sequence ID" value="CAG6645656.1"/>
    <property type="molecule type" value="Transcribed_RNA"/>
</dbReference>
<dbReference type="EMBL" id="HBUF01272059">
    <property type="protein sequence ID" value="CAG6685470.1"/>
    <property type="molecule type" value="Transcribed_RNA"/>
</dbReference>
<dbReference type="EMBL" id="HBUF01137735">
    <property type="protein sequence ID" value="CAG6645650.1"/>
    <property type="molecule type" value="Transcribed_RNA"/>
</dbReference>
<dbReference type="InterPro" id="IPR020846">
    <property type="entry name" value="MFS_dom"/>
</dbReference>
<feature type="transmembrane region" description="Helical" evidence="8">
    <location>
        <begin position="294"/>
        <end position="317"/>
    </location>
</feature>
<proteinExistence type="predicted"/>
<keyword evidence="5 8" id="KW-0812">Transmembrane</keyword>
<dbReference type="Gene3D" id="1.20.1250.20">
    <property type="entry name" value="MFS general substrate transporter like domains"/>
    <property type="match status" value="2"/>
</dbReference>
<keyword evidence="6 8" id="KW-1133">Transmembrane helix</keyword>
<dbReference type="EMBL" id="HBUF01137741">
    <property type="protein sequence ID" value="CAG6645666.1"/>
    <property type="molecule type" value="Transcribed_RNA"/>
</dbReference>
<keyword evidence="2" id="KW-0813">Transport</keyword>
<feature type="transmembrane region" description="Helical" evidence="8">
    <location>
        <begin position="392"/>
        <end position="413"/>
    </location>
</feature>
<dbReference type="SUPFAM" id="SSF103473">
    <property type="entry name" value="MFS general substrate transporter"/>
    <property type="match status" value="1"/>
</dbReference>
<feature type="transmembrane region" description="Helical" evidence="8">
    <location>
        <begin position="266"/>
        <end position="287"/>
    </location>
</feature>
<feature type="transmembrane region" description="Helical" evidence="8">
    <location>
        <begin position="365"/>
        <end position="386"/>
    </location>
</feature>
<dbReference type="InterPro" id="IPR005829">
    <property type="entry name" value="Sugar_transporter_CS"/>
</dbReference>
<feature type="transmembrane region" description="Helical" evidence="8">
    <location>
        <begin position="12"/>
        <end position="31"/>
    </location>
</feature>
<dbReference type="EMBL" id="HBUF01517091">
    <property type="protein sequence ID" value="CAG6748083.1"/>
    <property type="molecule type" value="Transcribed_RNA"/>
</dbReference>
<reference evidence="10" key="1">
    <citation type="submission" date="2021-05" db="EMBL/GenBank/DDBJ databases">
        <authorList>
            <person name="Alioto T."/>
            <person name="Alioto T."/>
            <person name="Gomez Garrido J."/>
        </authorList>
    </citation>
    <scope>NUCLEOTIDE SEQUENCE</scope>
</reference>
<evidence type="ECO:0000256" key="1">
    <source>
        <dbReference type="ARBA" id="ARBA00004651"/>
    </source>
</evidence>
<name>A0A8D8R7S0_9HEMI</name>
<organism evidence="10">
    <name type="scientific">Cacopsylla melanoneura</name>
    <dbReference type="NCBI Taxonomy" id="428564"/>
    <lineage>
        <taxon>Eukaryota</taxon>
        <taxon>Metazoa</taxon>
        <taxon>Ecdysozoa</taxon>
        <taxon>Arthropoda</taxon>
        <taxon>Hexapoda</taxon>
        <taxon>Insecta</taxon>
        <taxon>Pterygota</taxon>
        <taxon>Neoptera</taxon>
        <taxon>Paraneoptera</taxon>
        <taxon>Hemiptera</taxon>
        <taxon>Sternorrhyncha</taxon>
        <taxon>Psylloidea</taxon>
        <taxon>Psyllidae</taxon>
        <taxon>Psyllinae</taxon>
        <taxon>Cacopsylla</taxon>
    </lineage>
</organism>
<keyword evidence="7 8" id="KW-0472">Membrane</keyword>
<dbReference type="EMBL" id="HBUF01137732">
    <property type="protein sequence ID" value="CAG6645643.1"/>
    <property type="molecule type" value="Transcribed_RNA"/>
</dbReference>
<dbReference type="Pfam" id="PF00083">
    <property type="entry name" value="Sugar_tr"/>
    <property type="match status" value="1"/>
</dbReference>
<dbReference type="PROSITE" id="PS50850">
    <property type="entry name" value="MFS"/>
    <property type="match status" value="1"/>
</dbReference>
<evidence type="ECO:0000256" key="4">
    <source>
        <dbReference type="ARBA" id="ARBA00022597"/>
    </source>
</evidence>
<dbReference type="EMBL" id="HBUF01517090">
    <property type="protein sequence ID" value="CAG6748082.1"/>
    <property type="molecule type" value="Transcribed_RNA"/>
</dbReference>
<accession>A0A8D8R7S0</accession>
<dbReference type="AlphaFoldDB" id="A0A8D8R7S0"/>
<sequence>MIDKYQFRQILAAFSAGLSILTVGCFIGWTSPTLEKLDLTKEQKSLLASIHEVGHLISPIPAGLSIDRHGRLPCLILSGVLTVIGWVIIIMTRNLYHLYFSRFLFGITMGITFTVVPTYVGEILDTNIRGVCFTLLPLFLNSGHLVEFVLGPLVSYDTFAYLNIIVPIVFLMSCFFLFESPYYYIYVNNDRKANDIFRRIKPSYNYNEIKQSIKIVKYNNYENVKILVSKCMNRNFLCVVLLNVVQRFSGMSAMVAFSHHILQNNIYSIVFSVIVLFFSLVSTLVISRVSRRKLLLLSCLGCCLSHLFSCVITWLHYNNILHFTYDYNFMLFTSICVYASIYSIGLGPMPNILQGELLPLDLRGIGSCLCSIVFTVASFTVTNLFLKVNSLFINFLIYSLNCLIGFIVFYIYLINTDNKELYEIHHNFDGVEKKRDDNEAEPEVSKHST</sequence>
<dbReference type="EMBL" id="HBUF01517092">
    <property type="protein sequence ID" value="CAG6748084.1"/>
    <property type="molecule type" value="Transcribed_RNA"/>
</dbReference>
<evidence type="ECO:0000256" key="6">
    <source>
        <dbReference type="ARBA" id="ARBA00022989"/>
    </source>
</evidence>